<name>A0A9K3JT43_HELAN</name>
<sequence>MMINLLVFNTFLTKIMWRTQKLFVWGADNVFNHIFKGCDQVFCLKYTLNFFFQGVRR</sequence>
<gene>
    <name evidence="1" type="ORF">HanXRQr2_Chr01g0007861</name>
</gene>
<dbReference type="Proteomes" id="UP000215914">
    <property type="component" value="Unassembled WGS sequence"/>
</dbReference>
<reference evidence="1" key="2">
    <citation type="submission" date="2020-06" db="EMBL/GenBank/DDBJ databases">
        <title>Helianthus annuus Genome sequencing and assembly Release 2.</title>
        <authorList>
            <person name="Gouzy J."/>
            <person name="Langlade N."/>
            <person name="Munos S."/>
        </authorList>
    </citation>
    <scope>NUCLEOTIDE SEQUENCE</scope>
    <source>
        <tissue evidence="1">Leaves</tissue>
    </source>
</reference>
<proteinExistence type="predicted"/>
<reference evidence="1" key="1">
    <citation type="journal article" date="2017" name="Nature">
        <title>The sunflower genome provides insights into oil metabolism, flowering and Asterid evolution.</title>
        <authorList>
            <person name="Badouin H."/>
            <person name="Gouzy J."/>
            <person name="Grassa C.J."/>
            <person name="Murat F."/>
            <person name="Staton S.E."/>
            <person name="Cottret L."/>
            <person name="Lelandais-Briere C."/>
            <person name="Owens G.L."/>
            <person name="Carrere S."/>
            <person name="Mayjonade B."/>
            <person name="Legrand L."/>
            <person name="Gill N."/>
            <person name="Kane N.C."/>
            <person name="Bowers J.E."/>
            <person name="Hubner S."/>
            <person name="Bellec A."/>
            <person name="Berard A."/>
            <person name="Berges H."/>
            <person name="Blanchet N."/>
            <person name="Boniface M.C."/>
            <person name="Brunel D."/>
            <person name="Catrice O."/>
            <person name="Chaidir N."/>
            <person name="Claudel C."/>
            <person name="Donnadieu C."/>
            <person name="Faraut T."/>
            <person name="Fievet G."/>
            <person name="Helmstetter N."/>
            <person name="King M."/>
            <person name="Knapp S.J."/>
            <person name="Lai Z."/>
            <person name="Le Paslier M.C."/>
            <person name="Lippi Y."/>
            <person name="Lorenzon L."/>
            <person name="Mandel J.R."/>
            <person name="Marage G."/>
            <person name="Marchand G."/>
            <person name="Marquand E."/>
            <person name="Bret-Mestries E."/>
            <person name="Morien E."/>
            <person name="Nambeesan S."/>
            <person name="Nguyen T."/>
            <person name="Pegot-Espagnet P."/>
            <person name="Pouilly N."/>
            <person name="Raftis F."/>
            <person name="Sallet E."/>
            <person name="Schiex T."/>
            <person name="Thomas J."/>
            <person name="Vandecasteele C."/>
            <person name="Vares D."/>
            <person name="Vear F."/>
            <person name="Vautrin S."/>
            <person name="Crespi M."/>
            <person name="Mangin B."/>
            <person name="Burke J.M."/>
            <person name="Salse J."/>
            <person name="Munos S."/>
            <person name="Vincourt P."/>
            <person name="Rieseberg L.H."/>
            <person name="Langlade N.B."/>
        </authorList>
    </citation>
    <scope>NUCLEOTIDE SEQUENCE</scope>
    <source>
        <tissue evidence="1">Leaves</tissue>
    </source>
</reference>
<keyword evidence="2" id="KW-1185">Reference proteome</keyword>
<dbReference type="AlphaFoldDB" id="A0A9K3JT43"/>
<organism evidence="1 2">
    <name type="scientific">Helianthus annuus</name>
    <name type="common">Common sunflower</name>
    <dbReference type="NCBI Taxonomy" id="4232"/>
    <lineage>
        <taxon>Eukaryota</taxon>
        <taxon>Viridiplantae</taxon>
        <taxon>Streptophyta</taxon>
        <taxon>Embryophyta</taxon>
        <taxon>Tracheophyta</taxon>
        <taxon>Spermatophyta</taxon>
        <taxon>Magnoliopsida</taxon>
        <taxon>eudicotyledons</taxon>
        <taxon>Gunneridae</taxon>
        <taxon>Pentapetalae</taxon>
        <taxon>asterids</taxon>
        <taxon>campanulids</taxon>
        <taxon>Asterales</taxon>
        <taxon>Asteraceae</taxon>
        <taxon>Asteroideae</taxon>
        <taxon>Heliantheae alliance</taxon>
        <taxon>Heliantheae</taxon>
        <taxon>Helianthus</taxon>
    </lineage>
</organism>
<dbReference type="Gramene" id="mRNA:HanXRQr2_Chr01g0007861">
    <property type="protein sequence ID" value="CDS:HanXRQr2_Chr01g0007861.1"/>
    <property type="gene ID" value="HanXRQr2_Chr01g0007861"/>
</dbReference>
<dbReference type="EMBL" id="MNCJ02000316">
    <property type="protein sequence ID" value="KAF5820934.1"/>
    <property type="molecule type" value="Genomic_DNA"/>
</dbReference>
<comment type="caution">
    <text evidence="1">The sequence shown here is derived from an EMBL/GenBank/DDBJ whole genome shotgun (WGS) entry which is preliminary data.</text>
</comment>
<accession>A0A9K3JT43</accession>
<evidence type="ECO:0000313" key="2">
    <source>
        <dbReference type="Proteomes" id="UP000215914"/>
    </source>
</evidence>
<protein>
    <submittedName>
        <fullName evidence="1">Uncharacterized protein</fullName>
    </submittedName>
</protein>
<evidence type="ECO:0000313" key="1">
    <source>
        <dbReference type="EMBL" id="KAF5820934.1"/>
    </source>
</evidence>